<organism evidence="1 2">
    <name type="scientific">Compostibacillus humi</name>
    <dbReference type="NCBI Taxonomy" id="1245525"/>
    <lineage>
        <taxon>Bacteria</taxon>
        <taxon>Bacillati</taxon>
        <taxon>Bacillota</taxon>
        <taxon>Bacilli</taxon>
        <taxon>Bacillales</taxon>
        <taxon>Bacillaceae</taxon>
        <taxon>Compostibacillus</taxon>
    </lineage>
</organism>
<evidence type="ECO:0000313" key="1">
    <source>
        <dbReference type="EMBL" id="GFZ79190.1"/>
    </source>
</evidence>
<evidence type="ECO:0000313" key="2">
    <source>
        <dbReference type="Proteomes" id="UP000602050"/>
    </source>
</evidence>
<name>A0A8J2XIH9_9BACI</name>
<protein>
    <recommendedName>
        <fullName evidence="3">DUF2508 family protein</fullName>
    </recommendedName>
</protein>
<dbReference type="AlphaFoldDB" id="A0A8J2XIH9"/>
<dbReference type="Pfam" id="PF10704">
    <property type="entry name" value="DUF2508"/>
    <property type="match status" value="1"/>
</dbReference>
<comment type="caution">
    <text evidence="1">The sequence shown here is derived from an EMBL/GenBank/DDBJ whole genome shotgun (WGS) entry which is preliminary data.</text>
</comment>
<sequence length="70" mass="8438">MAKKVRKKEVDRQLLETLYQLEKEWKQIQSIVRRSIEPTMHGQMEVALAEAKYMFLLREARVRKLSAHLR</sequence>
<dbReference type="InterPro" id="IPR019644">
    <property type="entry name" value="DUF2508"/>
</dbReference>
<proteinExistence type="predicted"/>
<dbReference type="EMBL" id="BMEV01000037">
    <property type="protein sequence ID" value="GFZ79190.1"/>
    <property type="molecule type" value="Genomic_DNA"/>
</dbReference>
<accession>A0A8J2XIH9</accession>
<gene>
    <name evidence="1" type="ORF">GCM10010978_20750</name>
</gene>
<reference evidence="1" key="1">
    <citation type="journal article" date="2014" name="Int. J. Syst. Evol. Microbiol.">
        <title>Complete genome sequence of Corynebacterium casei LMG S-19264T (=DSM 44701T), isolated from a smear-ripened cheese.</title>
        <authorList>
            <consortium name="US DOE Joint Genome Institute (JGI-PGF)"/>
            <person name="Walter F."/>
            <person name="Albersmeier A."/>
            <person name="Kalinowski J."/>
            <person name="Ruckert C."/>
        </authorList>
    </citation>
    <scope>NUCLEOTIDE SEQUENCE</scope>
    <source>
        <strain evidence="1">CGMCC 1.12360</strain>
    </source>
</reference>
<dbReference type="RefSeq" id="WP_188392333.1">
    <property type="nucleotide sequence ID" value="NZ_BMEV01000037.1"/>
</dbReference>
<evidence type="ECO:0008006" key="3">
    <source>
        <dbReference type="Google" id="ProtNLM"/>
    </source>
</evidence>
<keyword evidence="2" id="KW-1185">Reference proteome</keyword>
<dbReference type="Proteomes" id="UP000602050">
    <property type="component" value="Unassembled WGS sequence"/>
</dbReference>
<reference evidence="1" key="2">
    <citation type="submission" date="2020-09" db="EMBL/GenBank/DDBJ databases">
        <authorList>
            <person name="Sun Q."/>
            <person name="Zhou Y."/>
        </authorList>
    </citation>
    <scope>NUCLEOTIDE SEQUENCE</scope>
    <source>
        <strain evidence="1">CGMCC 1.12360</strain>
    </source>
</reference>